<sequence length="216" mass="25297">MRPLDEKETSTVFDPSYEITLSSVPPLKLLIRFLWVAIFCFEEWLFQGKVNLLLLHSVKCYANNQINIAARVPQDLVTTGGKCMLLKWARPYSIALYRTTPKRFHHIFDRALEFYPQQIIPAMMAVKDIHRCWCFEEAFSHPWRETICLSLRGIWKGGDFVTYRCAKLRICGYFFPSRRLSSIQSFTVHSESVLVGMVFLLEIQITRDFKQSLSSW</sequence>
<evidence type="ECO:0000313" key="1">
    <source>
        <dbReference type="EMBL" id="RZB54856.1"/>
    </source>
</evidence>
<dbReference type="EMBL" id="QZWG01000017">
    <property type="protein sequence ID" value="RZB54856.1"/>
    <property type="molecule type" value="Genomic_DNA"/>
</dbReference>
<accession>A0A445G0V5</accession>
<proteinExistence type="predicted"/>
<organism evidence="1 2">
    <name type="scientific">Glycine soja</name>
    <name type="common">Wild soybean</name>
    <dbReference type="NCBI Taxonomy" id="3848"/>
    <lineage>
        <taxon>Eukaryota</taxon>
        <taxon>Viridiplantae</taxon>
        <taxon>Streptophyta</taxon>
        <taxon>Embryophyta</taxon>
        <taxon>Tracheophyta</taxon>
        <taxon>Spermatophyta</taxon>
        <taxon>Magnoliopsida</taxon>
        <taxon>eudicotyledons</taxon>
        <taxon>Gunneridae</taxon>
        <taxon>Pentapetalae</taxon>
        <taxon>rosids</taxon>
        <taxon>fabids</taxon>
        <taxon>Fabales</taxon>
        <taxon>Fabaceae</taxon>
        <taxon>Papilionoideae</taxon>
        <taxon>50 kb inversion clade</taxon>
        <taxon>NPAAA clade</taxon>
        <taxon>indigoferoid/millettioid clade</taxon>
        <taxon>Phaseoleae</taxon>
        <taxon>Glycine</taxon>
        <taxon>Glycine subgen. Soja</taxon>
    </lineage>
</organism>
<gene>
    <name evidence="1" type="ORF">D0Y65_044678</name>
</gene>
<dbReference type="AlphaFoldDB" id="A0A445G0V5"/>
<reference evidence="1 2" key="1">
    <citation type="submission" date="2018-09" db="EMBL/GenBank/DDBJ databases">
        <title>A high-quality reference genome of wild soybean provides a powerful tool to mine soybean genomes.</title>
        <authorList>
            <person name="Xie M."/>
            <person name="Chung C.Y.L."/>
            <person name="Li M.-W."/>
            <person name="Wong F.-L."/>
            <person name="Chan T.-F."/>
            <person name="Lam H.-M."/>
        </authorList>
    </citation>
    <scope>NUCLEOTIDE SEQUENCE [LARGE SCALE GENOMIC DNA]</scope>
    <source>
        <strain evidence="2">cv. W05</strain>
        <tissue evidence="1">Hypocotyl of etiolated seedlings</tissue>
    </source>
</reference>
<keyword evidence="2" id="KW-1185">Reference proteome</keyword>
<protein>
    <submittedName>
        <fullName evidence="1">Uncharacterized protein</fullName>
    </submittedName>
</protein>
<name>A0A445G0V5_GLYSO</name>
<evidence type="ECO:0000313" key="2">
    <source>
        <dbReference type="Proteomes" id="UP000289340"/>
    </source>
</evidence>
<dbReference type="Proteomes" id="UP000289340">
    <property type="component" value="Chromosome 17"/>
</dbReference>
<comment type="caution">
    <text evidence="1">The sequence shown here is derived from an EMBL/GenBank/DDBJ whole genome shotgun (WGS) entry which is preliminary data.</text>
</comment>